<evidence type="ECO:0000259" key="4">
    <source>
        <dbReference type="Pfam" id="PF00437"/>
    </source>
</evidence>
<evidence type="ECO:0000313" key="6">
    <source>
        <dbReference type="Proteomes" id="UP001302072"/>
    </source>
</evidence>
<accession>A0ABY9YW52</accession>
<dbReference type="InterPro" id="IPR001482">
    <property type="entry name" value="T2SS/T4SS_dom"/>
</dbReference>
<dbReference type="Proteomes" id="UP001302072">
    <property type="component" value="Plasmid pST01"/>
</dbReference>
<evidence type="ECO:0000256" key="1">
    <source>
        <dbReference type="ARBA" id="ARBA00006611"/>
    </source>
</evidence>
<dbReference type="RefSeq" id="WP_311193872.1">
    <property type="nucleotide sequence ID" value="NZ_CP115542.1"/>
</dbReference>
<feature type="domain" description="Bacterial type II secretion system protein E" evidence="4">
    <location>
        <begin position="208"/>
        <end position="576"/>
    </location>
</feature>
<keyword evidence="2" id="KW-0547">Nucleotide-binding</keyword>
<evidence type="ECO:0000256" key="3">
    <source>
        <dbReference type="ARBA" id="ARBA00022840"/>
    </source>
</evidence>
<dbReference type="EMBL" id="CP115542">
    <property type="protein sequence ID" value="WNH54795.1"/>
    <property type="molecule type" value="Genomic_DNA"/>
</dbReference>
<keyword evidence="5" id="KW-0614">Plasmid</keyword>
<evidence type="ECO:0000256" key="2">
    <source>
        <dbReference type="ARBA" id="ARBA00022741"/>
    </source>
</evidence>
<comment type="similarity">
    <text evidence="1">Belongs to the GSP E family.</text>
</comment>
<dbReference type="Gene3D" id="3.40.50.300">
    <property type="entry name" value="P-loop containing nucleotide triphosphate hydrolases"/>
    <property type="match status" value="1"/>
</dbReference>
<geneLocation type="plasmid" evidence="5 6">
    <name>pST01</name>
</geneLocation>
<proteinExistence type="inferred from homology"/>
<keyword evidence="3" id="KW-0067">ATP-binding</keyword>
<sequence length="620" mass="67338">MKDTDVVASWGWQNPPSFVVAQAGQVVDVSGDGRRAIEALGLLDAPAREKLGTACPRGEDFVDYALHEAPKLLASAEQIRALVGGVPFYDSLSLLDRHPCMDKPTVLRECKQKDCVVMLIEGKRPVVVFASYQSMMHFKMAGRTARATDAIELGIADEARLVAVGGRDEISAVLGDNTAGAEISAVEVDRVWDSRSGETKEHAEQLELARLLDHAMTARATDISIIPKRDGNYRVFVRRFGNLMKPRTTHTWDAAQAQQIITTLEAKSGANPSNSTYREPRDGALSYRSSSGEVFLRLSFIPLNQRGDTTRRKSVSIRLLPTDEDAIDLAALKLPEQVVAAVRNCVQMPSGFGLVVGPMNSGKSTTLAAALGMHVEYFGTTKKRVSVEDPVERFIPDVIQVEVPPVMQGSRGVVIDDNERFNVILKGSKRHDINVYCAGEVRDAETAKFCVSVASSGHLAFSTLHAKNSILAFDILAKMVPEDMRFQLGESLNVIISQRLVAALCPTCKIKSKPTAEEKKSWQLYMDMEGEKLPLPATIYRAGPGCDACEGQGFIGYRSVCEVLPFTRSVRDAAAGILEGGASAKAARDVMASHRTLTLAASAASYLKSGDIDFRSAVHL</sequence>
<dbReference type="PANTHER" id="PTHR30258">
    <property type="entry name" value="TYPE II SECRETION SYSTEM PROTEIN GSPE-RELATED"/>
    <property type="match status" value="1"/>
</dbReference>
<gene>
    <name evidence="5" type="ORF">PDM29_20845</name>
</gene>
<name>A0ABY9YW52_9GAMM</name>
<dbReference type="SUPFAM" id="SSF52540">
    <property type="entry name" value="P-loop containing nucleoside triphosphate hydrolases"/>
    <property type="match status" value="1"/>
</dbReference>
<dbReference type="PANTHER" id="PTHR30258:SF2">
    <property type="entry name" value="COMG OPERON PROTEIN 1"/>
    <property type="match status" value="1"/>
</dbReference>
<keyword evidence="6" id="KW-1185">Reference proteome</keyword>
<organism evidence="5 6">
    <name type="scientific">Stenotrophomonas oahuensis</name>
    <dbReference type="NCBI Taxonomy" id="3003271"/>
    <lineage>
        <taxon>Bacteria</taxon>
        <taxon>Pseudomonadati</taxon>
        <taxon>Pseudomonadota</taxon>
        <taxon>Gammaproteobacteria</taxon>
        <taxon>Lysobacterales</taxon>
        <taxon>Lysobacteraceae</taxon>
        <taxon>Stenotrophomonas</taxon>
    </lineage>
</organism>
<dbReference type="Gene3D" id="3.30.450.90">
    <property type="match status" value="1"/>
</dbReference>
<dbReference type="InterPro" id="IPR027417">
    <property type="entry name" value="P-loop_NTPase"/>
</dbReference>
<reference evidence="5 6" key="1">
    <citation type="submission" date="2022-12" db="EMBL/GenBank/DDBJ databases">
        <title>Two new species, Stenotrophomonas aracearum and Stenotrophomonas oahuensis, isolated from Anthurium (Araceae family) in Hawaii.</title>
        <authorList>
            <person name="Chunag S.C."/>
            <person name="Dobhal S."/>
            <person name="Alvarez A."/>
            <person name="Arif M."/>
        </authorList>
    </citation>
    <scope>NUCLEOTIDE SEQUENCE [LARGE SCALE GENOMIC DNA]</scope>
    <source>
        <strain evidence="5 6">A5586</strain>
        <plasmid evidence="5 6">pST01</plasmid>
    </source>
</reference>
<dbReference type="Pfam" id="PF00437">
    <property type="entry name" value="T2SSE"/>
    <property type="match status" value="1"/>
</dbReference>
<evidence type="ECO:0000313" key="5">
    <source>
        <dbReference type="EMBL" id="WNH54795.1"/>
    </source>
</evidence>
<protein>
    <submittedName>
        <fullName evidence="5">ATPase, T2SS/T4P/T4SS family</fullName>
    </submittedName>
</protein>